<dbReference type="InterPro" id="IPR052746">
    <property type="entry name" value="MlaB_ABC_Transporter"/>
</dbReference>
<dbReference type="Gene3D" id="3.30.750.24">
    <property type="entry name" value="STAS domain"/>
    <property type="match status" value="1"/>
</dbReference>
<name>A0A1J5RXC7_9ZZZZ</name>
<dbReference type="InterPro" id="IPR036513">
    <property type="entry name" value="STAS_dom_sf"/>
</dbReference>
<protein>
    <recommendedName>
        <fullName evidence="1">STAS domain-containing protein</fullName>
    </recommendedName>
</protein>
<gene>
    <name evidence="2" type="ORF">GALL_176000</name>
</gene>
<dbReference type="AlphaFoldDB" id="A0A1J5RXC7"/>
<proteinExistence type="predicted"/>
<dbReference type="EMBL" id="MLJW01000096">
    <property type="protein sequence ID" value="OIR00347.1"/>
    <property type="molecule type" value="Genomic_DNA"/>
</dbReference>
<reference evidence="2" key="1">
    <citation type="submission" date="2016-10" db="EMBL/GenBank/DDBJ databases">
        <title>Sequence of Gallionella enrichment culture.</title>
        <authorList>
            <person name="Poehlein A."/>
            <person name="Muehling M."/>
            <person name="Daniel R."/>
        </authorList>
    </citation>
    <scope>NUCLEOTIDE SEQUENCE</scope>
</reference>
<sequence length="93" mass="9949">MSEAAFNLPAILDLSAAEPLRQTLLERMAEREILLNGAAVDRVSTACLQVLLTAAADCRGKGGRLRLEAPSDALRNAFTTLGLDQHLTEMCAP</sequence>
<evidence type="ECO:0000259" key="1">
    <source>
        <dbReference type="PROSITE" id="PS50801"/>
    </source>
</evidence>
<dbReference type="CDD" id="cd07043">
    <property type="entry name" value="STAS_anti-anti-sigma_factors"/>
    <property type="match status" value="1"/>
</dbReference>
<evidence type="ECO:0000313" key="2">
    <source>
        <dbReference type="EMBL" id="OIR00347.1"/>
    </source>
</evidence>
<dbReference type="Pfam" id="PF13466">
    <property type="entry name" value="STAS_2"/>
    <property type="match status" value="1"/>
</dbReference>
<dbReference type="InterPro" id="IPR058548">
    <property type="entry name" value="MlaB-like_STAS"/>
</dbReference>
<dbReference type="SUPFAM" id="SSF52091">
    <property type="entry name" value="SpoIIaa-like"/>
    <property type="match status" value="1"/>
</dbReference>
<dbReference type="PANTHER" id="PTHR35849:SF2">
    <property type="entry name" value="BLR2341 PROTEIN"/>
    <property type="match status" value="1"/>
</dbReference>
<dbReference type="InterPro" id="IPR002645">
    <property type="entry name" value="STAS_dom"/>
</dbReference>
<dbReference type="PROSITE" id="PS50801">
    <property type="entry name" value="STAS"/>
    <property type="match status" value="1"/>
</dbReference>
<comment type="caution">
    <text evidence="2">The sequence shown here is derived from an EMBL/GenBank/DDBJ whole genome shotgun (WGS) entry which is preliminary data.</text>
</comment>
<organism evidence="2">
    <name type="scientific">mine drainage metagenome</name>
    <dbReference type="NCBI Taxonomy" id="410659"/>
    <lineage>
        <taxon>unclassified sequences</taxon>
        <taxon>metagenomes</taxon>
        <taxon>ecological metagenomes</taxon>
    </lineage>
</organism>
<accession>A0A1J5RXC7</accession>
<feature type="domain" description="STAS" evidence="1">
    <location>
        <begin position="1"/>
        <end position="93"/>
    </location>
</feature>
<dbReference type="PANTHER" id="PTHR35849">
    <property type="entry name" value="BLR2341 PROTEIN"/>
    <property type="match status" value="1"/>
</dbReference>